<dbReference type="Gramene" id="ESW12846">
    <property type="protein sequence ID" value="ESW12846"/>
    <property type="gene ID" value="PHAVU_008G147200g"/>
</dbReference>
<accession>V7B8N9</accession>
<dbReference type="OrthoDB" id="428577at2759"/>
<evidence type="ECO:0000313" key="1">
    <source>
        <dbReference type="EMBL" id="ESW12846.1"/>
    </source>
</evidence>
<keyword evidence="2" id="KW-1185">Reference proteome</keyword>
<name>V7B8N9_PHAVU</name>
<sequence length="130" mass="14541">MIKLRLMRFSRISSKLGNGNKATPPREKDCRGTAEIQWELRPGGMLVQKRESNISAGEGFITITVSTVSQSHEISIEATSTFGTDEAPAQMGSCFHGKQNQWNFGSCWLEESFYLFCSMICLLPENQKIS</sequence>
<reference evidence="2" key="1">
    <citation type="journal article" date="2014" name="Nat. Genet.">
        <title>A reference genome for common bean and genome-wide analysis of dual domestications.</title>
        <authorList>
            <person name="Schmutz J."/>
            <person name="McClean P.E."/>
            <person name="Mamidi S."/>
            <person name="Wu G.A."/>
            <person name="Cannon S.B."/>
            <person name="Grimwood J."/>
            <person name="Jenkins J."/>
            <person name="Shu S."/>
            <person name="Song Q."/>
            <person name="Chavarro C."/>
            <person name="Torres-Torres M."/>
            <person name="Geffroy V."/>
            <person name="Moghaddam S.M."/>
            <person name="Gao D."/>
            <person name="Abernathy B."/>
            <person name="Barry K."/>
            <person name="Blair M."/>
            <person name="Brick M.A."/>
            <person name="Chovatia M."/>
            <person name="Gepts P."/>
            <person name="Goodstein D.M."/>
            <person name="Gonzales M."/>
            <person name="Hellsten U."/>
            <person name="Hyten D.L."/>
            <person name="Jia G."/>
            <person name="Kelly J.D."/>
            <person name="Kudrna D."/>
            <person name="Lee R."/>
            <person name="Richard M.M."/>
            <person name="Miklas P.N."/>
            <person name="Osorno J.M."/>
            <person name="Rodrigues J."/>
            <person name="Thareau V."/>
            <person name="Urrea C.A."/>
            <person name="Wang M."/>
            <person name="Yu Y."/>
            <person name="Zhang M."/>
            <person name="Wing R.A."/>
            <person name="Cregan P.B."/>
            <person name="Rokhsar D.S."/>
            <person name="Jackson S.A."/>
        </authorList>
    </citation>
    <scope>NUCLEOTIDE SEQUENCE [LARGE SCALE GENOMIC DNA]</scope>
    <source>
        <strain evidence="2">cv. G19833</strain>
    </source>
</reference>
<organism evidence="1 2">
    <name type="scientific">Phaseolus vulgaris</name>
    <name type="common">Kidney bean</name>
    <name type="synonym">French bean</name>
    <dbReference type="NCBI Taxonomy" id="3885"/>
    <lineage>
        <taxon>Eukaryota</taxon>
        <taxon>Viridiplantae</taxon>
        <taxon>Streptophyta</taxon>
        <taxon>Embryophyta</taxon>
        <taxon>Tracheophyta</taxon>
        <taxon>Spermatophyta</taxon>
        <taxon>Magnoliopsida</taxon>
        <taxon>eudicotyledons</taxon>
        <taxon>Gunneridae</taxon>
        <taxon>Pentapetalae</taxon>
        <taxon>rosids</taxon>
        <taxon>fabids</taxon>
        <taxon>Fabales</taxon>
        <taxon>Fabaceae</taxon>
        <taxon>Papilionoideae</taxon>
        <taxon>50 kb inversion clade</taxon>
        <taxon>NPAAA clade</taxon>
        <taxon>indigoferoid/millettioid clade</taxon>
        <taxon>Phaseoleae</taxon>
        <taxon>Phaseolus</taxon>
    </lineage>
</organism>
<dbReference type="PANTHER" id="PTHR47376">
    <property type="entry name" value="OS02G0597700 PROTEIN"/>
    <property type="match status" value="1"/>
</dbReference>
<gene>
    <name evidence="1" type="ORF">PHAVU_008G147200g</name>
</gene>
<dbReference type="EMBL" id="CM002295">
    <property type="protein sequence ID" value="ESW12846.1"/>
    <property type="molecule type" value="Genomic_DNA"/>
</dbReference>
<evidence type="ECO:0000313" key="2">
    <source>
        <dbReference type="Proteomes" id="UP000000226"/>
    </source>
</evidence>
<protein>
    <submittedName>
        <fullName evidence="1">Uncharacterized protein</fullName>
    </submittedName>
</protein>
<dbReference type="Proteomes" id="UP000000226">
    <property type="component" value="Chromosome 8"/>
</dbReference>
<proteinExistence type="predicted"/>
<dbReference type="AlphaFoldDB" id="V7B8N9"/>